<dbReference type="RefSeq" id="WP_216150460.1">
    <property type="nucleotide sequence ID" value="NZ_JAHLDV010000040.1"/>
</dbReference>
<dbReference type="EMBL" id="JAHLDV010000040">
    <property type="protein sequence ID" value="MBU3160926.1"/>
    <property type="molecule type" value="Genomic_DNA"/>
</dbReference>
<sequence length="46" mass="5366">MKLLCKCGNVEDIKTDKKIEKYEFKTRNDATLILVCKNCNEVVFIN</sequence>
<proteinExistence type="predicted"/>
<gene>
    <name evidence="1" type="ORF">KPL37_14370</name>
</gene>
<protein>
    <submittedName>
        <fullName evidence="1">Uncharacterized protein</fullName>
    </submittedName>
</protein>
<accession>A0ABS6BVH6</accession>
<dbReference type="Proteomes" id="UP000776252">
    <property type="component" value="Unassembled WGS sequence"/>
</dbReference>
<name>A0ABS6BVH6_9CLOT</name>
<evidence type="ECO:0000313" key="1">
    <source>
        <dbReference type="EMBL" id="MBU3160926.1"/>
    </source>
</evidence>
<keyword evidence="2" id="KW-1185">Reference proteome</keyword>
<organism evidence="1 2">
    <name type="scientific">Clostridium frigoris</name>
    <dbReference type="NCBI Taxonomy" id="205327"/>
    <lineage>
        <taxon>Bacteria</taxon>
        <taxon>Bacillati</taxon>
        <taxon>Bacillota</taxon>
        <taxon>Clostridia</taxon>
        <taxon>Eubacteriales</taxon>
        <taxon>Clostridiaceae</taxon>
        <taxon>Clostridium</taxon>
    </lineage>
</organism>
<comment type="caution">
    <text evidence="1">The sequence shown here is derived from an EMBL/GenBank/DDBJ whole genome shotgun (WGS) entry which is preliminary data.</text>
</comment>
<reference evidence="1 2" key="1">
    <citation type="submission" date="2021-06" db="EMBL/GenBank/DDBJ databases">
        <title>Clostridia strains as spoilage organisms.</title>
        <authorList>
            <person name="Wambui J."/>
            <person name="Stephan R."/>
            <person name="Stevens M.J.A."/>
        </authorList>
    </citation>
    <scope>NUCLEOTIDE SEQUENCE [LARGE SCALE GENOMIC DNA]</scope>
    <source>
        <strain evidence="1 2">DSM 14204</strain>
    </source>
</reference>
<evidence type="ECO:0000313" key="2">
    <source>
        <dbReference type="Proteomes" id="UP000776252"/>
    </source>
</evidence>